<organism evidence="1 2">
    <name type="scientific">Vermiconidia calcicola</name>
    <dbReference type="NCBI Taxonomy" id="1690605"/>
    <lineage>
        <taxon>Eukaryota</taxon>
        <taxon>Fungi</taxon>
        <taxon>Dikarya</taxon>
        <taxon>Ascomycota</taxon>
        <taxon>Pezizomycotina</taxon>
        <taxon>Dothideomycetes</taxon>
        <taxon>Dothideomycetidae</taxon>
        <taxon>Mycosphaerellales</taxon>
        <taxon>Extremaceae</taxon>
        <taxon>Vermiconidia</taxon>
    </lineage>
</organism>
<name>A0ACC3NUY9_9PEZI</name>
<evidence type="ECO:0000313" key="2">
    <source>
        <dbReference type="Proteomes" id="UP001281147"/>
    </source>
</evidence>
<comment type="caution">
    <text evidence="1">The sequence shown here is derived from an EMBL/GenBank/DDBJ whole genome shotgun (WGS) entry which is preliminary data.</text>
</comment>
<accession>A0ACC3NUY9</accession>
<dbReference type="Proteomes" id="UP001281147">
    <property type="component" value="Unassembled WGS sequence"/>
</dbReference>
<protein>
    <submittedName>
        <fullName evidence="1">Uncharacterized protein</fullName>
    </submittedName>
</protein>
<dbReference type="EMBL" id="JAUTXU010000009">
    <property type="protein sequence ID" value="KAK3723450.1"/>
    <property type="molecule type" value="Genomic_DNA"/>
</dbReference>
<evidence type="ECO:0000313" key="1">
    <source>
        <dbReference type="EMBL" id="KAK3723450.1"/>
    </source>
</evidence>
<gene>
    <name evidence="1" type="ORF">LTR37_001702</name>
</gene>
<reference evidence="1" key="1">
    <citation type="submission" date="2023-07" db="EMBL/GenBank/DDBJ databases">
        <title>Black Yeasts Isolated from many extreme environments.</title>
        <authorList>
            <person name="Coleine C."/>
            <person name="Stajich J.E."/>
            <person name="Selbmann L."/>
        </authorList>
    </citation>
    <scope>NUCLEOTIDE SEQUENCE</scope>
    <source>
        <strain evidence="1">CCFEE 5714</strain>
    </source>
</reference>
<keyword evidence="2" id="KW-1185">Reference proteome</keyword>
<proteinExistence type="predicted"/>
<sequence>MAGCYVPPHLRKQSQDKSHPEVSLQAQEPSSAVTLEEITNHFFPIARDDENELKVPPIEGKGRTLHDSAETPGELALELLSTVLADNPPGSAKEGLADPGQALRGAEDAAKGVMNKGGPIDRITNGATELGDHANGTTNGSDHGSDATSQCNQPSGGEHKTPIAVFKQIGPPKQHARSYEFEGWYNVERIEFLAPRSDGLVRMLEQKWSRTNGWGKTKWKDRNPAAWAESMSHRWAAVKFKEDETAQKERGGLKIERLPDPPKKSVNEMLAEMRVKETGVPDESKEDADARANAAQE</sequence>